<dbReference type="Pfam" id="PF14478">
    <property type="entry name" value="DUF4430"/>
    <property type="match status" value="1"/>
</dbReference>
<protein>
    <submittedName>
        <fullName evidence="2">DUF4430 domain-containing protein</fullName>
    </submittedName>
</protein>
<evidence type="ECO:0000313" key="2">
    <source>
        <dbReference type="EMBL" id="HIZ08463.1"/>
    </source>
</evidence>
<evidence type="ECO:0000259" key="1">
    <source>
        <dbReference type="Pfam" id="PF14478"/>
    </source>
</evidence>
<reference evidence="2" key="2">
    <citation type="submission" date="2021-04" db="EMBL/GenBank/DDBJ databases">
        <authorList>
            <person name="Gilroy R."/>
        </authorList>
    </citation>
    <scope>NUCLEOTIDE SEQUENCE</scope>
    <source>
        <strain evidence="2">CHK192-9172</strain>
    </source>
</reference>
<gene>
    <name evidence="2" type="ORF">IAA08_11095</name>
</gene>
<dbReference type="InterPro" id="IPR027954">
    <property type="entry name" value="Transcobalamin-like_C"/>
</dbReference>
<sequence>MMDKDFEKKIRTRKIRSRLVILVLAAAIAVAVIAALRERGKGKEITVSLEIRCDELARDTSKLKDELLAEYVPEDGCILPETKVQAAEGETVFDVLDRVCREHDIQIEYSYTPGYDSYYVEGIHYLYEFDAGKTSGWSYTVNGESPQVGCSQYELKGNDKILWEYVCSFRSDMGGGDGK</sequence>
<accession>A0A9D2D4P0</accession>
<dbReference type="EMBL" id="DXCH01000295">
    <property type="protein sequence ID" value="HIZ08463.1"/>
    <property type="molecule type" value="Genomic_DNA"/>
</dbReference>
<dbReference type="Proteomes" id="UP000824024">
    <property type="component" value="Unassembled WGS sequence"/>
</dbReference>
<proteinExistence type="predicted"/>
<comment type="caution">
    <text evidence="2">The sequence shown here is derived from an EMBL/GenBank/DDBJ whole genome shotgun (WGS) entry which is preliminary data.</text>
</comment>
<feature type="domain" description="Transcobalamin-like C-terminal" evidence="1">
    <location>
        <begin position="89"/>
        <end position="165"/>
    </location>
</feature>
<reference evidence="2" key="1">
    <citation type="journal article" date="2021" name="PeerJ">
        <title>Extensive microbial diversity within the chicken gut microbiome revealed by metagenomics and culture.</title>
        <authorList>
            <person name="Gilroy R."/>
            <person name="Ravi A."/>
            <person name="Getino M."/>
            <person name="Pursley I."/>
            <person name="Horton D.L."/>
            <person name="Alikhan N.F."/>
            <person name="Baker D."/>
            <person name="Gharbi K."/>
            <person name="Hall N."/>
            <person name="Watson M."/>
            <person name="Adriaenssens E.M."/>
            <person name="Foster-Nyarko E."/>
            <person name="Jarju S."/>
            <person name="Secka A."/>
            <person name="Antonio M."/>
            <person name="Oren A."/>
            <person name="Chaudhuri R.R."/>
            <person name="La Ragione R."/>
            <person name="Hildebrand F."/>
            <person name="Pallen M.J."/>
        </authorList>
    </citation>
    <scope>NUCLEOTIDE SEQUENCE</scope>
    <source>
        <strain evidence="2">CHK192-9172</strain>
    </source>
</reference>
<dbReference type="AlphaFoldDB" id="A0A9D2D4P0"/>
<organism evidence="2 3">
    <name type="scientific">Candidatus Eubacterium avistercoris</name>
    <dbReference type="NCBI Taxonomy" id="2838567"/>
    <lineage>
        <taxon>Bacteria</taxon>
        <taxon>Bacillati</taxon>
        <taxon>Bacillota</taxon>
        <taxon>Clostridia</taxon>
        <taxon>Eubacteriales</taxon>
        <taxon>Eubacteriaceae</taxon>
        <taxon>Eubacterium</taxon>
    </lineage>
</organism>
<dbReference type="Gene3D" id="2.170.130.30">
    <property type="match status" value="1"/>
</dbReference>
<name>A0A9D2D4P0_9FIRM</name>
<evidence type="ECO:0000313" key="3">
    <source>
        <dbReference type="Proteomes" id="UP000824024"/>
    </source>
</evidence>